<keyword evidence="1" id="KW-0812">Transmembrane</keyword>
<sequence length="43" mass="4955">MHLYKAKMLYILGLPFIFDISYLLIASILMLKVVVKADEPEIT</sequence>
<evidence type="ECO:0000256" key="1">
    <source>
        <dbReference type="SAM" id="Phobius"/>
    </source>
</evidence>
<name>I7GJX1_MACFA</name>
<organism evidence="2">
    <name type="scientific">Macaca fascicularis</name>
    <name type="common">Crab-eating macaque</name>
    <name type="synonym">Cynomolgus monkey</name>
    <dbReference type="NCBI Taxonomy" id="9541"/>
    <lineage>
        <taxon>Eukaryota</taxon>
        <taxon>Metazoa</taxon>
        <taxon>Chordata</taxon>
        <taxon>Craniata</taxon>
        <taxon>Vertebrata</taxon>
        <taxon>Euteleostomi</taxon>
        <taxon>Mammalia</taxon>
        <taxon>Eutheria</taxon>
        <taxon>Euarchontoglires</taxon>
        <taxon>Primates</taxon>
        <taxon>Haplorrhini</taxon>
        <taxon>Catarrhini</taxon>
        <taxon>Cercopithecidae</taxon>
        <taxon>Cercopithecinae</taxon>
        <taxon>Macaca</taxon>
    </lineage>
</organism>
<accession>I7GJX1</accession>
<keyword evidence="1" id="KW-0472">Membrane</keyword>
<keyword evidence="1" id="KW-1133">Transmembrane helix</keyword>
<dbReference type="EMBL" id="AB170712">
    <property type="protein sequence ID" value="BAE87775.1"/>
    <property type="molecule type" value="mRNA"/>
</dbReference>
<feature type="transmembrane region" description="Helical" evidence="1">
    <location>
        <begin position="9"/>
        <end position="31"/>
    </location>
</feature>
<reference evidence="2" key="1">
    <citation type="journal article" date="2007" name="PLoS Biol.">
        <title>Rate of evolution in brain-expressed genes in humans and other primates.</title>
        <authorList>
            <person name="Wang H.-Y."/>
            <person name="Chien H.-C."/>
            <person name="Osada N."/>
            <person name="Hashimoto K."/>
            <person name="Sugano S."/>
            <person name="Gojobori T."/>
            <person name="Chou C.-K."/>
            <person name="Tsai S.-F."/>
            <person name="Wu C.-I."/>
            <person name="Shen C.-K.J."/>
        </authorList>
    </citation>
    <scope>NUCLEOTIDE SEQUENCE</scope>
</reference>
<dbReference type="AlphaFoldDB" id="I7GJX1"/>
<evidence type="ECO:0000313" key="2">
    <source>
        <dbReference type="EMBL" id="BAE87775.1"/>
    </source>
</evidence>
<proteinExistence type="evidence at transcript level"/>
<protein>
    <submittedName>
        <fullName evidence="2">Macaca fascicularis brain cDNA clone: QmoA-12296, similar to human KIAA0725 protein (KIAA0725), mRNA, RefSeq: XM_291291.3</fullName>
    </submittedName>
</protein>